<evidence type="ECO:0000256" key="7">
    <source>
        <dbReference type="SAM" id="Phobius"/>
    </source>
</evidence>
<feature type="transmembrane region" description="Helical" evidence="7">
    <location>
        <begin position="119"/>
        <end position="141"/>
    </location>
</feature>
<dbReference type="PANTHER" id="PTHR33567:SF3">
    <property type="entry name" value="CHROMATE ION TRANSPORTER (EUROFUNG)"/>
    <property type="match status" value="1"/>
</dbReference>
<evidence type="ECO:0000256" key="4">
    <source>
        <dbReference type="ARBA" id="ARBA00022692"/>
    </source>
</evidence>
<keyword evidence="3" id="KW-1003">Cell membrane</keyword>
<protein>
    <submittedName>
        <fullName evidence="8">Chromate transporter</fullName>
    </submittedName>
</protein>
<dbReference type="Proteomes" id="UP000018511">
    <property type="component" value="Unassembled WGS sequence"/>
</dbReference>
<evidence type="ECO:0000256" key="6">
    <source>
        <dbReference type="ARBA" id="ARBA00023136"/>
    </source>
</evidence>
<proteinExistence type="inferred from homology"/>
<keyword evidence="5 7" id="KW-1133">Transmembrane helix</keyword>
<feature type="transmembrane region" description="Helical" evidence="7">
    <location>
        <begin position="89"/>
        <end position="113"/>
    </location>
</feature>
<comment type="subcellular location">
    <subcellularLocation>
        <location evidence="1">Cell membrane</location>
        <topology evidence="1">Multi-pass membrane protein</topology>
    </subcellularLocation>
</comment>
<gene>
    <name evidence="8" type="ORF">O164_29225</name>
</gene>
<evidence type="ECO:0000313" key="8">
    <source>
        <dbReference type="EMBL" id="ESW36524.1"/>
    </source>
</evidence>
<dbReference type="InterPro" id="IPR003370">
    <property type="entry name" value="Chromate_transpt"/>
</dbReference>
<comment type="caution">
    <text evidence="8">The sequence shown here is derived from an EMBL/GenBank/DDBJ whole genome shotgun (WGS) entry which is preliminary data.</text>
</comment>
<dbReference type="GO" id="GO:0015109">
    <property type="term" value="F:chromate transmembrane transporter activity"/>
    <property type="evidence" value="ECO:0007669"/>
    <property type="project" value="InterPro"/>
</dbReference>
<sequence length="205" mass="22259">MTEHLQGAAEQTRGHISRIEALLFWLKLGFISFGGPAGQIAIMHQELVERRRWISERRFLHALNYCMLLPGPEAQQLATYIGWLMHRTWGGVIAGTLFVLPSLFILIGLSWVYLAWGEVPVVAGIFYGIKPAVTAIVVHAAHRIGTRALKNGWLWAIAAASFVAIFALDVPFPLIVLAAALLGHVGGRLLPGQFAPGGGHGATRA</sequence>
<dbReference type="GO" id="GO:0005886">
    <property type="term" value="C:plasma membrane"/>
    <property type="evidence" value="ECO:0007669"/>
    <property type="project" value="UniProtKB-SubCell"/>
</dbReference>
<keyword evidence="4 7" id="KW-0812">Transmembrane</keyword>
<evidence type="ECO:0000256" key="2">
    <source>
        <dbReference type="ARBA" id="ARBA00005262"/>
    </source>
</evidence>
<evidence type="ECO:0000256" key="5">
    <source>
        <dbReference type="ARBA" id="ARBA00022989"/>
    </source>
</evidence>
<keyword evidence="6 7" id="KW-0472">Membrane</keyword>
<dbReference type="PANTHER" id="PTHR33567">
    <property type="entry name" value="CHROMATE ION TRANSPORTER (EUROFUNG)"/>
    <property type="match status" value="1"/>
</dbReference>
<dbReference type="Pfam" id="PF02417">
    <property type="entry name" value="Chromate_transp"/>
    <property type="match status" value="1"/>
</dbReference>
<dbReference type="EMBL" id="AXUP01000521">
    <property type="protein sequence ID" value="ESW36524.1"/>
    <property type="molecule type" value="Genomic_DNA"/>
</dbReference>
<feature type="non-terminal residue" evidence="8">
    <location>
        <position position="205"/>
    </location>
</feature>
<reference evidence="8 9" key="1">
    <citation type="submission" date="2013-10" db="EMBL/GenBank/DDBJ databases">
        <title>Whole Genome Shotgun Sequence of Pseudomonas taiwanensis SJ9.</title>
        <authorList>
            <person name="Hong S.-J."/>
            <person name="Shin J.-H."/>
        </authorList>
    </citation>
    <scope>NUCLEOTIDE SEQUENCE [LARGE SCALE GENOMIC DNA]</scope>
    <source>
        <strain evidence="8 9">SJ9</strain>
    </source>
</reference>
<evidence type="ECO:0000256" key="1">
    <source>
        <dbReference type="ARBA" id="ARBA00004651"/>
    </source>
</evidence>
<feature type="transmembrane region" description="Helical" evidence="7">
    <location>
        <begin position="153"/>
        <end position="182"/>
    </location>
</feature>
<comment type="similarity">
    <text evidence="2">Belongs to the chromate ion transporter (CHR) (TC 2.A.51) family.</text>
</comment>
<feature type="transmembrane region" description="Helical" evidence="7">
    <location>
        <begin position="22"/>
        <end position="42"/>
    </location>
</feature>
<name>V7D2I8_9PSED</name>
<evidence type="ECO:0000313" key="9">
    <source>
        <dbReference type="Proteomes" id="UP000018511"/>
    </source>
</evidence>
<dbReference type="AlphaFoldDB" id="V7D2I8"/>
<accession>V7D2I8</accession>
<organism evidence="8 9">
    <name type="scientific">Pseudomonas taiwanensis SJ9</name>
    <dbReference type="NCBI Taxonomy" id="1388762"/>
    <lineage>
        <taxon>Bacteria</taxon>
        <taxon>Pseudomonadati</taxon>
        <taxon>Pseudomonadota</taxon>
        <taxon>Gammaproteobacteria</taxon>
        <taxon>Pseudomonadales</taxon>
        <taxon>Pseudomonadaceae</taxon>
        <taxon>Pseudomonas</taxon>
    </lineage>
</organism>
<dbReference type="RefSeq" id="WP_023663257.1">
    <property type="nucleotide sequence ID" value="NZ_AXUP01000521.1"/>
</dbReference>
<evidence type="ECO:0000256" key="3">
    <source>
        <dbReference type="ARBA" id="ARBA00022475"/>
    </source>
</evidence>